<evidence type="ECO:0000256" key="6">
    <source>
        <dbReference type="PIRNR" id="PIRNR026583"/>
    </source>
</evidence>
<dbReference type="RefSeq" id="WP_069775898.1">
    <property type="nucleotide sequence ID" value="NZ_CP017151.1"/>
</dbReference>
<sequence length="677" mass="76457">MFERWFGRESVRRLLGSRVFQLTLAYVMLMSLVTVIVGFAFNWRVGLIILAFILLCLLVALALLQRLASSTEAYVNDLAYQVRQGQEEALFEMPIGMILLDENGVVRWINPYMARYFDQRLVVGQDLTAVDERLASLVNKHRRDEHSVVVTWQARQFEFLVQDRLHAVYLMDVTEYEQINDRYRQERLFLGNVYLDNYVELVQGMSDSEVSNLRNYVTSELTAWAKYYHLLVKVIDDDNYLLIGHEGDLNRLEEDKFRVLDKIRQNTSRQNSPVTLSIGIAYGQSDLVKLADTAQKNLDLALGRGGDQVVVRAENGQARFYGGKTNPMEKRTRVRARMIAQALRELMNQADQIFVVGHAKPDMDSLGACLGIRRIAEMNQHQCWVVFDNQQVHSDVARLMGEINEYQSIKDHVISPAEALEKASAKSLLVMVDHSKVSISMAPELCAKLSNRMVIIDHHRRGEEFPENPLLVYNEPYASSTCELITEMFEYQPRESQGLNRLEATAMLTGIRVDTKSFSQNAGTRTYDAASYLRSAGADGMLIQRLMKENPASFLARNHLIAAVTFINDKMALCVGEDDRVYDPVTAAQAADMLLQMDGIDASFVITRRSNDVVGISARSLGDFNVQVIMEQMGGGGHLANAATQVTGKTVTEVKDQLEQLLNGEQLPNGKEETEED</sequence>
<keyword evidence="2 6" id="KW-1003">Cell membrane</keyword>
<comment type="cofactor">
    <cofactor evidence="7">
        <name>Mn(2+)</name>
        <dbReference type="ChEBI" id="CHEBI:29035"/>
    </cofactor>
    <text evidence="7">For phosphodiesterase activity, probably binds 2 Mn(2+) per subunit.</text>
</comment>
<protein>
    <recommendedName>
        <fullName evidence="6">Cyclic-di-AMP phosphodiesterase</fullName>
        <ecNumber evidence="6">3.1.4.-</ecNumber>
    </recommendedName>
</protein>
<dbReference type="Proteomes" id="UP000094714">
    <property type="component" value="Chromosome"/>
</dbReference>
<comment type="similarity">
    <text evidence="6">Belongs to the GdpP/PdeA phosphodiesterase family.</text>
</comment>
<organism evidence="10 11">
    <name type="scientific">Limosilactobacillus fermentum</name>
    <name type="common">Lactobacillus fermentum</name>
    <dbReference type="NCBI Taxonomy" id="1613"/>
    <lineage>
        <taxon>Bacteria</taxon>
        <taxon>Bacillati</taxon>
        <taxon>Bacillota</taxon>
        <taxon>Bacilli</taxon>
        <taxon>Lactobacillales</taxon>
        <taxon>Lactobacillaceae</taxon>
        <taxon>Limosilactobacillus</taxon>
    </lineage>
</organism>
<accession>A0A1D7ZWX2</accession>
<dbReference type="GO" id="GO:0003676">
    <property type="term" value="F:nucleic acid binding"/>
    <property type="evidence" value="ECO:0007669"/>
    <property type="project" value="UniProtKB-UniRule"/>
</dbReference>
<dbReference type="EC" id="3.1.4.-" evidence="6"/>
<evidence type="ECO:0000256" key="4">
    <source>
        <dbReference type="ARBA" id="ARBA00022989"/>
    </source>
</evidence>
<dbReference type="AlphaFoldDB" id="A0A1D7ZWX2"/>
<evidence type="ECO:0000256" key="7">
    <source>
        <dbReference type="PIRSR" id="PIRSR026583-50"/>
    </source>
</evidence>
<dbReference type="Gene3D" id="3.30.450.20">
    <property type="entry name" value="PAS domain"/>
    <property type="match status" value="1"/>
</dbReference>
<dbReference type="InterPro" id="IPR051319">
    <property type="entry name" value="Oligoribo/pAp-PDE_c-di-AMP_PDE"/>
</dbReference>
<feature type="binding site" evidence="7">
    <location>
        <position position="458"/>
    </location>
    <ligand>
        <name>Mn(2+)</name>
        <dbReference type="ChEBI" id="CHEBI:29035"/>
        <label>2</label>
    </ligand>
</feature>
<evidence type="ECO:0000313" key="11">
    <source>
        <dbReference type="Proteomes" id="UP000094714"/>
    </source>
</evidence>
<keyword evidence="7" id="KW-0479">Metal-binding</keyword>
<dbReference type="PATRIC" id="fig|1613.112.peg.943"/>
<comment type="function">
    <text evidence="6">Has phosphodiesterase (PDE) activity against cyclic-di-AMP (c-di-AMP).</text>
</comment>
<dbReference type="FunFam" id="3.90.1640.10:FF:000002">
    <property type="entry name" value="Cyclic-di-AMP phosphodiesterase"/>
    <property type="match status" value="1"/>
</dbReference>
<comment type="subcellular location">
    <subcellularLocation>
        <location evidence="1">Cell membrane</location>
        <topology evidence="1">Multi-pass membrane protein</topology>
    </subcellularLocation>
</comment>
<dbReference type="Pfam" id="PF01368">
    <property type="entry name" value="DHH"/>
    <property type="match status" value="1"/>
</dbReference>
<reference evidence="10 11" key="1">
    <citation type="submission" date="2016-09" db="EMBL/GenBank/DDBJ databases">
        <title>Genome Sequence of the Lactobacillus fermentum strain NCC2970 (CNCM I-5068).</title>
        <authorList>
            <person name="Barretto C."/>
            <person name="Ngom-Bru C."/>
            <person name="Genevaz A."/>
            <person name="Fournier C."/>
            <person name="Moine D."/>
            <person name="Kassam M."/>
            <person name="Iltis A."/>
            <person name="Sagory-Zalkind P."/>
            <person name="Faucherand G."/>
            <person name="Descombes P."/>
            <person name="Duboux S."/>
        </authorList>
    </citation>
    <scope>NUCLEOTIDE SEQUENCE [LARGE SCALE GENOMIC DNA]</scope>
    <source>
        <strain evidence="10 11">NCC2970</strain>
    </source>
</reference>
<dbReference type="InterPro" id="IPR001667">
    <property type="entry name" value="DDH_dom"/>
</dbReference>
<comment type="catalytic activity">
    <reaction evidence="6">
        <text>3',3'-c-di-AMP + H2O = 5'-O-phosphonoadenylyl-(3'-&gt;5')-adenosine + H(+)</text>
        <dbReference type="Rhea" id="RHEA:54420"/>
        <dbReference type="ChEBI" id="CHEBI:15377"/>
        <dbReference type="ChEBI" id="CHEBI:15378"/>
        <dbReference type="ChEBI" id="CHEBI:71500"/>
        <dbReference type="ChEBI" id="CHEBI:138171"/>
    </reaction>
</comment>
<feature type="binding site" evidence="7">
    <location>
        <position position="514"/>
    </location>
    <ligand>
        <name>Mn(2+)</name>
        <dbReference type="ChEBI" id="CHEBI:29035"/>
        <label>2</label>
    </ligand>
</feature>
<dbReference type="GO" id="GO:0106409">
    <property type="term" value="F:cyclic-di-AMP phosphodiesterase activity"/>
    <property type="evidence" value="ECO:0007669"/>
    <property type="project" value="RHEA"/>
</dbReference>
<feature type="domain" description="GGDEF" evidence="9">
    <location>
        <begin position="164"/>
        <end position="314"/>
    </location>
</feature>
<dbReference type="PROSITE" id="PS50887">
    <property type="entry name" value="GGDEF"/>
    <property type="match status" value="1"/>
</dbReference>
<dbReference type="PIRSF" id="PIRSF026583">
    <property type="entry name" value="YybT"/>
    <property type="match status" value="1"/>
</dbReference>
<keyword evidence="3 8" id="KW-0812">Transmembrane</keyword>
<keyword evidence="7" id="KW-0464">Manganese</keyword>
<dbReference type="Pfam" id="PF24898">
    <property type="entry name" value="GGDEF_GdpP"/>
    <property type="match status" value="1"/>
</dbReference>
<dbReference type="GO" id="GO:0005524">
    <property type="term" value="F:ATP binding"/>
    <property type="evidence" value="ECO:0007669"/>
    <property type="project" value="InterPro"/>
</dbReference>
<feature type="transmembrane region" description="Helical" evidence="8">
    <location>
        <begin position="20"/>
        <end position="41"/>
    </location>
</feature>
<feature type="binding site" evidence="7">
    <location>
        <position position="433"/>
    </location>
    <ligand>
        <name>Mn(2+)</name>
        <dbReference type="ChEBI" id="CHEBI:29035"/>
        <label>2</label>
    </ligand>
</feature>
<dbReference type="PANTHER" id="PTHR47618">
    <property type="entry name" value="BIFUNCTIONAL OLIGORIBONUCLEASE AND PAP PHOSPHATASE NRNA"/>
    <property type="match status" value="1"/>
</dbReference>
<evidence type="ECO:0000259" key="9">
    <source>
        <dbReference type="PROSITE" id="PS50887"/>
    </source>
</evidence>
<dbReference type="InterPro" id="IPR000160">
    <property type="entry name" value="GGDEF_dom"/>
</dbReference>
<dbReference type="InterPro" id="IPR003156">
    <property type="entry name" value="DHHA1_dom"/>
</dbReference>
<dbReference type="InterPro" id="IPR038763">
    <property type="entry name" value="DHH_sf"/>
</dbReference>
<dbReference type="InterPro" id="IPR049553">
    <property type="entry name" value="GdpP-like_PAS"/>
</dbReference>
<feature type="transmembrane region" description="Helical" evidence="8">
    <location>
        <begin position="47"/>
        <end position="64"/>
    </location>
</feature>
<dbReference type="Gene3D" id="3.90.1640.10">
    <property type="entry name" value="inorganic pyrophosphatase (n-terminal core)"/>
    <property type="match status" value="1"/>
</dbReference>
<evidence type="ECO:0000256" key="2">
    <source>
        <dbReference type="ARBA" id="ARBA00022475"/>
    </source>
</evidence>
<feature type="binding site" evidence="7">
    <location>
        <position position="362"/>
    </location>
    <ligand>
        <name>Mn(2+)</name>
        <dbReference type="ChEBI" id="CHEBI:29035"/>
        <label>1</label>
    </ligand>
</feature>
<evidence type="ECO:0000256" key="1">
    <source>
        <dbReference type="ARBA" id="ARBA00004651"/>
    </source>
</evidence>
<feature type="binding site" evidence="7">
    <location>
        <position position="364"/>
    </location>
    <ligand>
        <name>Mn(2+)</name>
        <dbReference type="ChEBI" id="CHEBI:29035"/>
        <label>2</label>
    </ligand>
</feature>
<name>A0A1D7ZWX2_LIMFE</name>
<dbReference type="Gene3D" id="3.10.310.30">
    <property type="match status" value="1"/>
</dbReference>
<evidence type="ECO:0000256" key="5">
    <source>
        <dbReference type="ARBA" id="ARBA00023136"/>
    </source>
</evidence>
<evidence type="ECO:0000256" key="8">
    <source>
        <dbReference type="SAM" id="Phobius"/>
    </source>
</evidence>
<dbReference type="SUPFAM" id="SSF64182">
    <property type="entry name" value="DHH phosphoesterases"/>
    <property type="match status" value="1"/>
</dbReference>
<gene>
    <name evidence="10" type="ORF">LACFE_CDS0899</name>
</gene>
<proteinExistence type="inferred from homology"/>
<dbReference type="GO" id="GO:0016787">
    <property type="term" value="F:hydrolase activity"/>
    <property type="evidence" value="ECO:0007669"/>
    <property type="project" value="UniProtKB-UniRule"/>
</dbReference>
<dbReference type="GO" id="GO:0005886">
    <property type="term" value="C:plasma membrane"/>
    <property type="evidence" value="ECO:0007669"/>
    <property type="project" value="UniProtKB-SubCell"/>
</dbReference>
<keyword evidence="4 8" id="KW-1133">Transmembrane helix</keyword>
<dbReference type="Pfam" id="PF21370">
    <property type="entry name" value="PAS_GdpP"/>
    <property type="match status" value="1"/>
</dbReference>
<evidence type="ECO:0000313" key="10">
    <source>
        <dbReference type="EMBL" id="AOR74359.1"/>
    </source>
</evidence>
<feature type="binding site" evidence="7">
    <location>
        <position position="358"/>
    </location>
    <ligand>
        <name>Mn(2+)</name>
        <dbReference type="ChEBI" id="CHEBI:29035"/>
        <label>1</label>
    </ligand>
</feature>
<feature type="binding site" evidence="7">
    <location>
        <position position="433"/>
    </location>
    <ligand>
        <name>Mn(2+)</name>
        <dbReference type="ChEBI" id="CHEBI:29035"/>
        <label>1</label>
    </ligand>
</feature>
<dbReference type="GO" id="GO:0046872">
    <property type="term" value="F:metal ion binding"/>
    <property type="evidence" value="ECO:0007669"/>
    <property type="project" value="UniProtKB-KW"/>
</dbReference>
<dbReference type="EMBL" id="CP017151">
    <property type="protein sequence ID" value="AOR74359.1"/>
    <property type="molecule type" value="Genomic_DNA"/>
</dbReference>
<evidence type="ECO:0000256" key="3">
    <source>
        <dbReference type="ARBA" id="ARBA00022692"/>
    </source>
</evidence>
<dbReference type="InterPro" id="IPR036640">
    <property type="entry name" value="ABC1_TM_sf"/>
</dbReference>
<keyword evidence="5 6" id="KW-0472">Membrane</keyword>
<dbReference type="InterPro" id="IPR014528">
    <property type="entry name" value="GdpP/PdeA"/>
</dbReference>
<dbReference type="PANTHER" id="PTHR47618:SF2">
    <property type="entry name" value="CYCLIC-DI-AMP PHOSPHODIESTERASE GDPP"/>
    <property type="match status" value="1"/>
</dbReference>
<dbReference type="SUPFAM" id="SSF90123">
    <property type="entry name" value="ABC transporter transmembrane region"/>
    <property type="match status" value="1"/>
</dbReference>
<keyword evidence="6" id="KW-0378">Hydrolase</keyword>
<dbReference type="Pfam" id="PF02272">
    <property type="entry name" value="DHHA1"/>
    <property type="match status" value="1"/>
</dbReference>